<dbReference type="Proteomes" id="UP000256964">
    <property type="component" value="Unassembled WGS sequence"/>
</dbReference>
<evidence type="ECO:0000259" key="1">
    <source>
        <dbReference type="Pfam" id="PF17921"/>
    </source>
</evidence>
<dbReference type="STRING" id="139420.A0A371CGE8"/>
<dbReference type="Gene3D" id="1.10.340.70">
    <property type="match status" value="1"/>
</dbReference>
<evidence type="ECO:0000313" key="3">
    <source>
        <dbReference type="Proteomes" id="UP000256964"/>
    </source>
</evidence>
<keyword evidence="3" id="KW-1185">Reference proteome</keyword>
<name>A0A371CGE8_9APHY</name>
<dbReference type="PANTHER" id="PTHR37984:SF5">
    <property type="entry name" value="PROTEIN NYNRIN-LIKE"/>
    <property type="match status" value="1"/>
</dbReference>
<gene>
    <name evidence="2" type="ORF">OH76DRAFT_1319032</name>
</gene>
<dbReference type="InterPro" id="IPR041588">
    <property type="entry name" value="Integrase_H2C2"/>
</dbReference>
<dbReference type="EMBL" id="KZ857993">
    <property type="protein sequence ID" value="RDX39354.1"/>
    <property type="molecule type" value="Genomic_DNA"/>
</dbReference>
<reference evidence="2 3" key="1">
    <citation type="journal article" date="2018" name="Biotechnol. Biofuels">
        <title>Integrative visual omics of the white-rot fungus Polyporus brumalis exposes the biotechnological potential of its oxidative enzymes for delignifying raw plant biomass.</title>
        <authorList>
            <person name="Miyauchi S."/>
            <person name="Rancon A."/>
            <person name="Drula E."/>
            <person name="Hage H."/>
            <person name="Chaduli D."/>
            <person name="Favel A."/>
            <person name="Grisel S."/>
            <person name="Henrissat B."/>
            <person name="Herpoel-Gimbert I."/>
            <person name="Ruiz-Duenas F.J."/>
            <person name="Chevret D."/>
            <person name="Hainaut M."/>
            <person name="Lin J."/>
            <person name="Wang M."/>
            <person name="Pangilinan J."/>
            <person name="Lipzen A."/>
            <person name="Lesage-Meessen L."/>
            <person name="Navarro D."/>
            <person name="Riley R."/>
            <person name="Grigoriev I.V."/>
            <person name="Zhou S."/>
            <person name="Raouche S."/>
            <person name="Rosso M.N."/>
        </authorList>
    </citation>
    <scope>NUCLEOTIDE SEQUENCE [LARGE SCALE GENOMIC DNA]</scope>
    <source>
        <strain evidence="2 3">BRFM 1820</strain>
    </source>
</reference>
<protein>
    <recommendedName>
        <fullName evidence="1">Integrase zinc-binding domain-containing protein</fullName>
    </recommendedName>
</protein>
<sequence length="109" mass="12695">RSQVLVEMHDYIGHRGIYATRAFVAEHFWWPEMKADVAWYVRSCHLCQIRQTTRIHIPPTIPYPAPPMVRVHVDSMDMPGTYKHFFHARCATTSWVEGRASKSQTAQVI</sequence>
<organism evidence="2 3">
    <name type="scientific">Lentinus brumalis</name>
    <dbReference type="NCBI Taxonomy" id="2498619"/>
    <lineage>
        <taxon>Eukaryota</taxon>
        <taxon>Fungi</taxon>
        <taxon>Dikarya</taxon>
        <taxon>Basidiomycota</taxon>
        <taxon>Agaricomycotina</taxon>
        <taxon>Agaricomycetes</taxon>
        <taxon>Polyporales</taxon>
        <taxon>Polyporaceae</taxon>
        <taxon>Lentinus</taxon>
    </lineage>
</organism>
<accession>A0A371CGE8</accession>
<dbReference type="Pfam" id="PF17921">
    <property type="entry name" value="Integrase_H2C2"/>
    <property type="match status" value="1"/>
</dbReference>
<feature type="non-terminal residue" evidence="2">
    <location>
        <position position="1"/>
    </location>
</feature>
<dbReference type="PANTHER" id="PTHR37984">
    <property type="entry name" value="PROTEIN CBG26694"/>
    <property type="match status" value="1"/>
</dbReference>
<feature type="domain" description="Integrase zinc-binding" evidence="1">
    <location>
        <begin position="1"/>
        <end position="52"/>
    </location>
</feature>
<proteinExistence type="predicted"/>
<dbReference type="OrthoDB" id="2741831at2759"/>
<dbReference type="AlphaFoldDB" id="A0A371CGE8"/>
<evidence type="ECO:0000313" key="2">
    <source>
        <dbReference type="EMBL" id="RDX39354.1"/>
    </source>
</evidence>
<feature type="non-terminal residue" evidence="2">
    <location>
        <position position="109"/>
    </location>
</feature>
<dbReference type="InterPro" id="IPR050951">
    <property type="entry name" value="Retrovirus_Pol_polyprotein"/>
</dbReference>